<evidence type="ECO:0000256" key="1">
    <source>
        <dbReference type="SAM" id="MobiDB-lite"/>
    </source>
</evidence>
<dbReference type="KEGG" id="samy:DB32_001599"/>
<feature type="region of interest" description="Disordered" evidence="1">
    <location>
        <begin position="1"/>
        <end position="43"/>
    </location>
</feature>
<evidence type="ECO:0000313" key="3">
    <source>
        <dbReference type="Proteomes" id="UP000034883"/>
    </source>
</evidence>
<organism evidence="2 3">
    <name type="scientific">Sandaracinus amylolyticus</name>
    <dbReference type="NCBI Taxonomy" id="927083"/>
    <lineage>
        <taxon>Bacteria</taxon>
        <taxon>Pseudomonadati</taxon>
        <taxon>Myxococcota</taxon>
        <taxon>Polyangia</taxon>
        <taxon>Polyangiales</taxon>
        <taxon>Sandaracinaceae</taxon>
        <taxon>Sandaracinus</taxon>
    </lineage>
</organism>
<dbReference type="STRING" id="927083.DB32_001599"/>
<gene>
    <name evidence="2" type="ORF">DB32_001599</name>
</gene>
<protein>
    <submittedName>
        <fullName evidence="2">Uncharacterized protein</fullName>
    </submittedName>
</protein>
<proteinExistence type="predicted"/>
<sequence length="67" mass="7726">MFPEQRVSPSFVPREDRLEQPGRDVSSLRRSQHRAGGALADTLDPARDAHIGVRRRRVFGRIHPRRV</sequence>
<dbReference type="AlphaFoldDB" id="A0A0F6W0L5"/>
<dbReference type="EMBL" id="CP011125">
    <property type="protein sequence ID" value="AKF04450.1"/>
    <property type="molecule type" value="Genomic_DNA"/>
</dbReference>
<reference evidence="2 3" key="1">
    <citation type="submission" date="2015-03" db="EMBL/GenBank/DDBJ databases">
        <title>Genome assembly of Sandaracinus amylolyticus DSM 53668.</title>
        <authorList>
            <person name="Sharma G."/>
            <person name="Subramanian S."/>
        </authorList>
    </citation>
    <scope>NUCLEOTIDE SEQUENCE [LARGE SCALE GENOMIC DNA]</scope>
    <source>
        <strain evidence="2 3">DSM 53668</strain>
    </source>
</reference>
<feature type="compositionally biased region" description="Basic and acidic residues" evidence="1">
    <location>
        <begin position="13"/>
        <end position="22"/>
    </location>
</feature>
<name>A0A0F6W0L5_9BACT</name>
<dbReference type="Proteomes" id="UP000034883">
    <property type="component" value="Chromosome"/>
</dbReference>
<accession>A0A0F6W0L5</accession>
<keyword evidence="3" id="KW-1185">Reference proteome</keyword>
<evidence type="ECO:0000313" key="2">
    <source>
        <dbReference type="EMBL" id="AKF04450.1"/>
    </source>
</evidence>